<accession>A0A212TKM2</accession>
<dbReference type="SUPFAM" id="SSF50129">
    <property type="entry name" value="GroES-like"/>
    <property type="match status" value="1"/>
</dbReference>
<dbReference type="Gene3D" id="3.40.50.720">
    <property type="entry name" value="NAD(P)-binding Rossmann-like Domain"/>
    <property type="match status" value="1"/>
</dbReference>
<evidence type="ECO:0000313" key="3">
    <source>
        <dbReference type="Proteomes" id="UP000198131"/>
    </source>
</evidence>
<dbReference type="GO" id="GO:0016491">
    <property type="term" value="F:oxidoreductase activity"/>
    <property type="evidence" value="ECO:0007669"/>
    <property type="project" value="InterPro"/>
</dbReference>
<dbReference type="PANTHER" id="PTHR44013">
    <property type="entry name" value="ZINC-TYPE ALCOHOL DEHYDROGENASE-LIKE PROTEIN C16A3.02C"/>
    <property type="match status" value="1"/>
</dbReference>
<keyword evidence="3" id="KW-1185">Reference proteome</keyword>
<dbReference type="InterPro" id="IPR052733">
    <property type="entry name" value="Chloroplast_QOR"/>
</dbReference>
<reference evidence="3" key="1">
    <citation type="submission" date="2017-06" db="EMBL/GenBank/DDBJ databases">
        <authorList>
            <person name="Varghese N."/>
            <person name="Submissions S."/>
        </authorList>
    </citation>
    <scope>NUCLEOTIDE SEQUENCE [LARGE SCALE GENOMIC DNA]</scope>
    <source>
        <strain evidence="3">DSM 11116</strain>
    </source>
</reference>
<dbReference type="OrthoDB" id="648910at2"/>
<evidence type="ECO:0000313" key="2">
    <source>
        <dbReference type="EMBL" id="SNC66376.1"/>
    </source>
</evidence>
<name>A0A212TKM2_9BACT</name>
<dbReference type="RefSeq" id="WP_088842826.1">
    <property type="nucleotide sequence ID" value="NZ_FYEW01000001.1"/>
</dbReference>
<dbReference type="EMBL" id="FYEW01000001">
    <property type="protein sequence ID" value="SNC66376.1"/>
    <property type="molecule type" value="Genomic_DNA"/>
</dbReference>
<dbReference type="AlphaFoldDB" id="A0A212TKM2"/>
<feature type="domain" description="Enoyl reductase (ER)" evidence="1">
    <location>
        <begin position="10"/>
        <end position="312"/>
    </location>
</feature>
<protein>
    <submittedName>
        <fullName evidence="2">NADPH:quinone reductase</fullName>
    </submittedName>
</protein>
<dbReference type="InterPro" id="IPR013154">
    <property type="entry name" value="ADH-like_N"/>
</dbReference>
<dbReference type="Proteomes" id="UP000198131">
    <property type="component" value="Unassembled WGS sequence"/>
</dbReference>
<proteinExistence type="predicted"/>
<dbReference type="CDD" id="cd08267">
    <property type="entry name" value="MDR1"/>
    <property type="match status" value="1"/>
</dbReference>
<dbReference type="InterPro" id="IPR011032">
    <property type="entry name" value="GroES-like_sf"/>
</dbReference>
<dbReference type="SUPFAM" id="SSF51735">
    <property type="entry name" value="NAD(P)-binding Rossmann-fold domains"/>
    <property type="match status" value="1"/>
</dbReference>
<organism evidence="2 3">
    <name type="scientific">Hymenobacter gelipurpurascens</name>
    <dbReference type="NCBI Taxonomy" id="89968"/>
    <lineage>
        <taxon>Bacteria</taxon>
        <taxon>Pseudomonadati</taxon>
        <taxon>Bacteroidota</taxon>
        <taxon>Cytophagia</taxon>
        <taxon>Cytophagales</taxon>
        <taxon>Hymenobacteraceae</taxon>
        <taxon>Hymenobacter</taxon>
    </lineage>
</organism>
<dbReference type="Pfam" id="PF13602">
    <property type="entry name" value="ADH_zinc_N_2"/>
    <property type="match status" value="1"/>
</dbReference>
<dbReference type="SMART" id="SM00829">
    <property type="entry name" value="PKS_ER"/>
    <property type="match status" value="1"/>
</dbReference>
<dbReference type="Pfam" id="PF08240">
    <property type="entry name" value="ADH_N"/>
    <property type="match status" value="1"/>
</dbReference>
<dbReference type="InterPro" id="IPR036291">
    <property type="entry name" value="NAD(P)-bd_dom_sf"/>
</dbReference>
<evidence type="ECO:0000259" key="1">
    <source>
        <dbReference type="SMART" id="SM00829"/>
    </source>
</evidence>
<dbReference type="Gene3D" id="3.90.180.10">
    <property type="entry name" value="Medium-chain alcohol dehydrogenases, catalytic domain"/>
    <property type="match status" value="1"/>
</dbReference>
<dbReference type="PANTHER" id="PTHR44013:SF1">
    <property type="entry name" value="ZINC-TYPE ALCOHOL DEHYDROGENASE-LIKE PROTEIN C16A3.02C"/>
    <property type="match status" value="1"/>
</dbReference>
<dbReference type="InterPro" id="IPR020843">
    <property type="entry name" value="ER"/>
</dbReference>
<sequence length="315" mass="33297">MQAIYFDQYGPADVLRYGDQPTPVPNAGQVLVRVRASSVNPIDWKVRQGDLKLLTGTKFPKIPGRDVAGEVAAVGDNVTRFSVGDLVFGMHSEGVGGANAEYALLSDDAAAFIPEKLSFEEAAAVPLAALTALQALRDKGLLLSGNRVLINGASGGVGTFAVQIAKALGAGEVTGVCGPDNAELVRSLGADRVLNHHEHDFTKDLSRYDLIFDAVAKSSYRASRPALRHKGRYVTTDPNPFDMVAGKLASTVSDKKMNVLLAKDRGTDMALIAAWLQAGAIRPVIAKTFPLPETAEAQRFSESGKAAGKIVLTVA</sequence>
<gene>
    <name evidence="2" type="ORF">SAMN06265337_1590</name>
</gene>